<organism evidence="2 3">
    <name type="scientific">Candidatus Accumulibacter meliphilus</name>
    <dbReference type="NCBI Taxonomy" id="2211374"/>
    <lineage>
        <taxon>Bacteria</taxon>
        <taxon>Pseudomonadati</taxon>
        <taxon>Pseudomonadota</taxon>
        <taxon>Betaproteobacteria</taxon>
        <taxon>Candidatus Accumulibacter</taxon>
    </lineage>
</organism>
<name>A0A369XN49_9PROT</name>
<comment type="caution">
    <text evidence="2">The sequence shown here is derived from an EMBL/GenBank/DDBJ whole genome shotgun (WGS) entry which is preliminary data.</text>
</comment>
<dbReference type="Proteomes" id="UP000253831">
    <property type="component" value="Unassembled WGS sequence"/>
</dbReference>
<evidence type="ECO:0000256" key="1">
    <source>
        <dbReference type="SAM" id="MobiDB-lite"/>
    </source>
</evidence>
<proteinExistence type="predicted"/>
<protein>
    <submittedName>
        <fullName evidence="2">Uncharacterized protein</fullName>
    </submittedName>
</protein>
<evidence type="ECO:0000313" key="3">
    <source>
        <dbReference type="Proteomes" id="UP000253831"/>
    </source>
</evidence>
<gene>
    <name evidence="2" type="ORF">DVS81_20070</name>
</gene>
<feature type="region of interest" description="Disordered" evidence="1">
    <location>
        <begin position="1"/>
        <end position="23"/>
    </location>
</feature>
<dbReference type="AlphaFoldDB" id="A0A369XN49"/>
<sequence length="70" mass="7503">MPGKARHPALVAGARHGSSGNDSYVFRRGSGYDTIYDYDSTSGRSGTLVFDGVKQAWAVTPVTRVQRAPC</sequence>
<dbReference type="SUPFAM" id="SSF51120">
    <property type="entry name" value="beta-Roll"/>
    <property type="match status" value="1"/>
</dbReference>
<accession>A0A369XN49</accession>
<dbReference type="InterPro" id="IPR011049">
    <property type="entry name" value="Serralysin-like_metalloprot_C"/>
</dbReference>
<dbReference type="EMBL" id="QPGA01000084">
    <property type="protein sequence ID" value="RDE48808.1"/>
    <property type="molecule type" value="Genomic_DNA"/>
</dbReference>
<evidence type="ECO:0000313" key="2">
    <source>
        <dbReference type="EMBL" id="RDE48808.1"/>
    </source>
</evidence>
<reference evidence="2 3" key="1">
    <citation type="submission" date="2018-05" db="EMBL/GenBank/DDBJ databases">
        <title>Integrated omic analyses show evidence that a Ca. Accumulibacter phosphatis strain performs denitrification under micro-aerobic conditions.</title>
        <authorList>
            <person name="Camejo P.Y."/>
            <person name="Katherine M.D."/>
            <person name="Daniel N.R."/>
        </authorList>
    </citation>
    <scope>NUCLEOTIDE SEQUENCE [LARGE SCALE GENOMIC DNA]</scope>
    <source>
        <strain evidence="2">UW-LDO-IC</strain>
    </source>
</reference>